<accession>A0ABU5K136</accession>
<dbReference type="Pfam" id="PF00296">
    <property type="entry name" value="Bac_luciferase"/>
    <property type="match status" value="1"/>
</dbReference>
<dbReference type="InterPro" id="IPR036661">
    <property type="entry name" value="Luciferase-like_sf"/>
</dbReference>
<dbReference type="CDD" id="cd01094">
    <property type="entry name" value="Alkanesulfonate_monoxygenase"/>
    <property type="match status" value="1"/>
</dbReference>
<name>A0ABU5K136_9BACI</name>
<dbReference type="InterPro" id="IPR011251">
    <property type="entry name" value="Luciferase-like_dom"/>
</dbReference>
<dbReference type="RefSeq" id="WP_374218824.1">
    <property type="nucleotide sequence ID" value="NZ_JAXOVW010000058.1"/>
</dbReference>
<sequence length="353" mass="39750">MTIQFYWFAPTSGDGQYVGTQKPERPPTLDYLVSIAQKAEEAHFDGILIPTGTPYLDAWMVGSAIIHATKSISPLVAFRPGFISPTVAAKMASTLDEFSRGRLMVNLVAGGSSVELGQDGDFLEHDLRYERADEFLDIITNLWKGQLVDYQSNFYKVEKANLIPKNYQNRNLPIYFGGSSHAAKEVAAKYANVYLQWGEPANEIRQQLQDVQERAKAYNRSLEFGIRIHIIVRDTEEEAWKAAHHLLSEVNTKVKNKMSTYYKEADSVAQKRMNNLLTGDYRFGKYKWAGIGTVRKGAGTAIVGTPKQVREGLQEYIDLGVTHFILSGYPHLEEVERFGELVMPLFKSNEVLA</sequence>
<evidence type="ECO:0000259" key="5">
    <source>
        <dbReference type="Pfam" id="PF00296"/>
    </source>
</evidence>
<keyword evidence="1" id="KW-0285">Flavoprotein</keyword>
<dbReference type="SUPFAM" id="SSF51679">
    <property type="entry name" value="Bacterial luciferase-like"/>
    <property type="match status" value="1"/>
</dbReference>
<evidence type="ECO:0000313" key="7">
    <source>
        <dbReference type="Proteomes" id="UP001291930"/>
    </source>
</evidence>
<evidence type="ECO:0000256" key="1">
    <source>
        <dbReference type="ARBA" id="ARBA00022630"/>
    </source>
</evidence>
<evidence type="ECO:0000313" key="6">
    <source>
        <dbReference type="EMBL" id="MDZ5609336.1"/>
    </source>
</evidence>
<dbReference type="PANTHER" id="PTHR42847">
    <property type="entry name" value="ALKANESULFONATE MONOOXYGENASE"/>
    <property type="match status" value="1"/>
</dbReference>
<organism evidence="6 7">
    <name type="scientific">Bacillus bingmayongensis</name>
    <dbReference type="NCBI Taxonomy" id="1150157"/>
    <lineage>
        <taxon>Bacteria</taxon>
        <taxon>Bacillati</taxon>
        <taxon>Bacillota</taxon>
        <taxon>Bacilli</taxon>
        <taxon>Bacillales</taxon>
        <taxon>Bacillaceae</taxon>
        <taxon>Bacillus</taxon>
    </lineage>
</organism>
<feature type="domain" description="Luciferase-like" evidence="5">
    <location>
        <begin position="4"/>
        <end position="323"/>
    </location>
</feature>
<dbReference type="Proteomes" id="UP001291930">
    <property type="component" value="Unassembled WGS sequence"/>
</dbReference>
<keyword evidence="3" id="KW-0560">Oxidoreductase</keyword>
<keyword evidence="4" id="KW-0503">Monooxygenase</keyword>
<evidence type="ECO:0000256" key="4">
    <source>
        <dbReference type="ARBA" id="ARBA00023033"/>
    </source>
</evidence>
<keyword evidence="2" id="KW-0288">FMN</keyword>
<protein>
    <submittedName>
        <fullName evidence="6">LLM class flavin-dependent oxidoreductase</fullName>
    </submittedName>
</protein>
<proteinExistence type="predicted"/>
<keyword evidence="7" id="KW-1185">Reference proteome</keyword>
<evidence type="ECO:0000256" key="2">
    <source>
        <dbReference type="ARBA" id="ARBA00022643"/>
    </source>
</evidence>
<comment type="caution">
    <text evidence="6">The sequence shown here is derived from an EMBL/GenBank/DDBJ whole genome shotgun (WGS) entry which is preliminary data.</text>
</comment>
<dbReference type="PANTHER" id="PTHR42847:SF4">
    <property type="entry name" value="ALKANESULFONATE MONOOXYGENASE-RELATED"/>
    <property type="match status" value="1"/>
</dbReference>
<dbReference type="EMBL" id="JAXOVW010000058">
    <property type="protein sequence ID" value="MDZ5609336.1"/>
    <property type="molecule type" value="Genomic_DNA"/>
</dbReference>
<dbReference type="Gene3D" id="3.20.20.30">
    <property type="entry name" value="Luciferase-like domain"/>
    <property type="match status" value="1"/>
</dbReference>
<reference evidence="7" key="1">
    <citation type="submission" date="2023-11" db="EMBL/GenBank/DDBJ databases">
        <title>Genome Sequence of Bacillus pseudomycoides stain BUPM19.</title>
        <authorList>
            <person name="Farhat A."/>
        </authorList>
    </citation>
    <scope>NUCLEOTIDE SEQUENCE [LARGE SCALE GENOMIC DNA]</scope>
    <source>
        <strain evidence="7">BUPM19</strain>
    </source>
</reference>
<dbReference type="InterPro" id="IPR050172">
    <property type="entry name" value="SsuD_RutA_monooxygenase"/>
</dbReference>
<evidence type="ECO:0000256" key="3">
    <source>
        <dbReference type="ARBA" id="ARBA00023002"/>
    </source>
</evidence>
<gene>
    <name evidence="6" type="ORF">U2I54_20280</name>
</gene>